<dbReference type="Gene3D" id="3.30.559.10">
    <property type="entry name" value="Chloramphenicol acetyltransferase-like domain"/>
    <property type="match status" value="2"/>
</dbReference>
<accession>A0AAE0CIX7</accession>
<dbReference type="AlphaFoldDB" id="A0AAE0CIX7"/>
<comment type="similarity">
    <text evidence="1">Belongs to the plant acyltransferase family.</text>
</comment>
<dbReference type="GO" id="GO:0016746">
    <property type="term" value="F:acyltransferase activity"/>
    <property type="evidence" value="ECO:0007669"/>
    <property type="project" value="UniProtKB-KW"/>
</dbReference>
<dbReference type="Proteomes" id="UP001280121">
    <property type="component" value="Unassembled WGS sequence"/>
</dbReference>
<comment type="caution">
    <text evidence="4">The sequence shown here is derived from an EMBL/GenBank/DDBJ whole genome shotgun (WGS) entry which is preliminary data.</text>
</comment>
<dbReference type="EMBL" id="JANJYI010000004">
    <property type="protein sequence ID" value="KAK2652824.1"/>
    <property type="molecule type" value="Genomic_DNA"/>
</dbReference>
<evidence type="ECO:0000256" key="3">
    <source>
        <dbReference type="ARBA" id="ARBA00023315"/>
    </source>
</evidence>
<evidence type="ECO:0000313" key="4">
    <source>
        <dbReference type="EMBL" id="KAK2652824.1"/>
    </source>
</evidence>
<organism evidence="4 5">
    <name type="scientific">Dipteronia dyeriana</name>
    <dbReference type="NCBI Taxonomy" id="168575"/>
    <lineage>
        <taxon>Eukaryota</taxon>
        <taxon>Viridiplantae</taxon>
        <taxon>Streptophyta</taxon>
        <taxon>Embryophyta</taxon>
        <taxon>Tracheophyta</taxon>
        <taxon>Spermatophyta</taxon>
        <taxon>Magnoliopsida</taxon>
        <taxon>eudicotyledons</taxon>
        <taxon>Gunneridae</taxon>
        <taxon>Pentapetalae</taxon>
        <taxon>rosids</taxon>
        <taxon>malvids</taxon>
        <taxon>Sapindales</taxon>
        <taxon>Sapindaceae</taxon>
        <taxon>Hippocastanoideae</taxon>
        <taxon>Acereae</taxon>
        <taxon>Dipteronia</taxon>
    </lineage>
</organism>
<name>A0AAE0CIX7_9ROSI</name>
<gene>
    <name evidence="4" type="ORF">Ddye_012680</name>
</gene>
<keyword evidence="3" id="KW-0012">Acyltransferase</keyword>
<keyword evidence="5" id="KW-1185">Reference proteome</keyword>
<keyword evidence="2" id="KW-0808">Transferase</keyword>
<dbReference type="PANTHER" id="PTHR31623">
    <property type="entry name" value="F21J9.9"/>
    <property type="match status" value="1"/>
</dbReference>
<proteinExistence type="inferred from homology"/>
<dbReference type="PANTHER" id="PTHR31623:SF28">
    <property type="entry name" value="BAHD ACYLTRANSFERASE"/>
    <property type="match status" value="1"/>
</dbReference>
<dbReference type="Pfam" id="PF02458">
    <property type="entry name" value="Transferase"/>
    <property type="match status" value="1"/>
</dbReference>
<sequence length="453" mass="51295">MGNNGGNAWNERNWISPAVEILRGNSIIGRWRCLDRSPLPTDGVPPKDLHCWIDPDPKADNMEVPIRIISSREIIKPSSRTPNHLRIHKFSRIDQINLDNAFPFIFFYNSGADKNSSHHLKQSLSKILTHYYPFAGRVKDHFSVECDDYGVSFIEAHMATNISEALQDPNPLLLEQLMPYKPHELITTTQFNLAVQVSYFGCGGVAICVCFRHCIADAATAANFIKSWSAVASCGGINTDAIEKDVVLDFSSIFPPEDWSGLSTNNNFEELLKSSSTDTALKRFIFDGSKIAALREIIGNRPTRFEAVFSLMWKAVTSARTEGDHFVASFPVNLRRKMNPPVSDQCMGNIFAALMANWPLEETINYKDFVAKLRELSSLLNDDYVKKAFPNGWTLRHMRNDAGRDDTKSSRRRIFHISNLHPEFLPLCLGQEIEEDNKQVTHSSEVFWDLIRN</sequence>
<protein>
    <submittedName>
        <fullName evidence="4">Uncharacterized protein</fullName>
    </submittedName>
</protein>
<dbReference type="InterPro" id="IPR023213">
    <property type="entry name" value="CAT-like_dom_sf"/>
</dbReference>
<evidence type="ECO:0000256" key="1">
    <source>
        <dbReference type="ARBA" id="ARBA00009861"/>
    </source>
</evidence>
<evidence type="ECO:0000313" key="5">
    <source>
        <dbReference type="Proteomes" id="UP001280121"/>
    </source>
</evidence>
<reference evidence="4" key="1">
    <citation type="journal article" date="2023" name="Plant J.">
        <title>Genome sequences and population genomics provide insights into the demographic history, inbreeding, and mutation load of two 'living fossil' tree species of Dipteronia.</title>
        <authorList>
            <person name="Feng Y."/>
            <person name="Comes H.P."/>
            <person name="Chen J."/>
            <person name="Zhu S."/>
            <person name="Lu R."/>
            <person name="Zhang X."/>
            <person name="Li P."/>
            <person name="Qiu J."/>
            <person name="Olsen K.M."/>
            <person name="Qiu Y."/>
        </authorList>
    </citation>
    <scope>NUCLEOTIDE SEQUENCE</scope>
    <source>
        <strain evidence="4">KIB01</strain>
    </source>
</reference>
<evidence type="ECO:0000256" key="2">
    <source>
        <dbReference type="ARBA" id="ARBA00022679"/>
    </source>
</evidence>